<protein>
    <submittedName>
        <fullName evidence="4">Heme utilization or adhesion related exo protein</fullName>
    </submittedName>
</protein>
<feature type="transmembrane region" description="Helical" evidence="2">
    <location>
        <begin position="464"/>
        <end position="489"/>
    </location>
</feature>
<evidence type="ECO:0000313" key="4">
    <source>
        <dbReference type="EMBL" id="AFL03846.1"/>
    </source>
</evidence>
<feature type="transmembrane region" description="Helical" evidence="2">
    <location>
        <begin position="430"/>
        <end position="452"/>
    </location>
</feature>
<dbReference type="RefSeq" id="WP_014759818.1">
    <property type="nucleotide sequence ID" value="NC_017999.1"/>
</dbReference>
<sequence>MICPHCGATLSSAARFCTQCGQTLAVAAANSNDNVEDSTVLGTAPHGTAAAPQPEAPAPVAAFPEPVPAPQAAAPQPVPAPQAAAPQPEPAPAFPGAEQPAAEPAFPAVPEPVPAQEAPAAPVPAAEVPVAAPAGEVPAAAPVAAAAPAPGTFVAPAPGAPVPGASVPVTPGAPGAPVQPGAPQQFVPNPMFKELFSARSLQTAAISLAFGLIGAMALALIGSIFFLSAGSSWASKLSMVPGLSGMMSDASGSGTVTPNFFQFLILVMVLGVSGQLSPSITGGNLSLSSFGVSGHLWMPVGLSGVALVLGTAFGAYWFAHKFAIRFKWTGIVSSVIVGVVMGFVYLILAAIFPLTLGAGSMGGMGGIQAKAILTGVSARTYFMTLLLAAIGAFFGYLLAQYASDSNNVFTAAWKWAHRTRGFVRTLLDAAFIYAVVFTVIGFICLIMLSSSLHNGQMFMLFPILLPYLSFLTFALGSFGAVGITASGNIANLSLFGFSNQYVGSISAPWQLWLVFVVFLITTFYIALRAAARNIYDPAYAGWQHSWKSPVATLVIWLIVTFLFTSVTLGYTMQSDTSDVSLNIAAWYFLVAAVWSFLIEVVALTFGPAMVLSMGGAWKLFVGGTVRPTPAEVTAYAAACGAHFGRFPSQVAAAAGYTGPQQSFGGQPGAGTGAPTAPAAGIPVQGVPVQGVPVQGVPVPGAPVQGVPAAGTDAAAFQAQGGAPTVQVPAGAPAAPAAAPVAPVPVAAPAAPTAAKAMTPQQKKLAIIIISAIVGVLALLGIAYAVVNSTMFSADNTAKSYLSAIASGDYDKANGISDPQVANGKRTLLTNAASKGDKTTISNQRIISATDNADGSRTMRISYTLGGKSMTDILTVAPNGSKFLIFKNWNITTPLVKEISVYASPAITNFTVNGVKVGAKNATASDSGTYTFKVYPGSYTVKPVTSKYLTADSTTLTTSSESSASISAEPTDALADEINAKIKDKLDTCAKSTDAQPEGCPFSMYGSDDDYRNIAWNITEYPTVTTDDLSIDSGSFYVYGGEAKVAYEYKNYDDSWEPTDSSTSFSISGQFTLDGDKLDITLDDD</sequence>
<dbReference type="KEGG" id="bbf:BBB_0250"/>
<feature type="compositionally biased region" description="Low complexity" evidence="1">
    <location>
        <begin position="94"/>
        <end position="106"/>
    </location>
</feature>
<feature type="transmembrane region" description="Helical" evidence="2">
    <location>
        <begin position="550"/>
        <end position="572"/>
    </location>
</feature>
<feature type="transmembrane region" description="Helical" evidence="2">
    <location>
        <begin position="296"/>
        <end position="319"/>
    </location>
</feature>
<evidence type="ECO:0000313" key="5">
    <source>
        <dbReference type="Proteomes" id="UP000006173"/>
    </source>
</evidence>
<feature type="transmembrane region" description="Helical" evidence="2">
    <location>
        <begin position="764"/>
        <end position="786"/>
    </location>
</feature>
<feature type="transmembrane region" description="Helical" evidence="2">
    <location>
        <begin position="509"/>
        <end position="530"/>
    </location>
</feature>
<proteinExistence type="predicted"/>
<dbReference type="InterPro" id="IPR026870">
    <property type="entry name" value="Zinc_ribbon_dom"/>
</dbReference>
<dbReference type="Proteomes" id="UP000006173">
    <property type="component" value="Chromosome"/>
</dbReference>
<organism evidence="4 5">
    <name type="scientific">Bifidobacterium bifidum BGN4</name>
    <dbReference type="NCBI Taxonomy" id="484020"/>
    <lineage>
        <taxon>Bacteria</taxon>
        <taxon>Bacillati</taxon>
        <taxon>Actinomycetota</taxon>
        <taxon>Actinomycetes</taxon>
        <taxon>Bifidobacteriales</taxon>
        <taxon>Bifidobacteriaceae</taxon>
        <taxon>Bifidobacterium</taxon>
    </lineage>
</organism>
<name>I3WG33_BIFBI</name>
<dbReference type="EMBL" id="CP001361">
    <property type="protein sequence ID" value="AFL03846.1"/>
    <property type="molecule type" value="Genomic_DNA"/>
</dbReference>
<evidence type="ECO:0000259" key="3">
    <source>
        <dbReference type="Pfam" id="PF13240"/>
    </source>
</evidence>
<feature type="transmembrane region" description="Helical" evidence="2">
    <location>
        <begin position="204"/>
        <end position="229"/>
    </location>
</feature>
<feature type="transmembrane region" description="Helical" evidence="2">
    <location>
        <begin position="354"/>
        <end position="373"/>
    </location>
</feature>
<evidence type="ECO:0000256" key="2">
    <source>
        <dbReference type="SAM" id="Phobius"/>
    </source>
</evidence>
<dbReference type="Pfam" id="PF13240">
    <property type="entry name" value="Zn_Ribbon_1"/>
    <property type="match status" value="1"/>
</dbReference>
<feature type="transmembrane region" description="Helical" evidence="2">
    <location>
        <begin position="256"/>
        <end position="276"/>
    </location>
</feature>
<dbReference type="PANTHER" id="PTHR48125:SF10">
    <property type="entry name" value="OS12G0136300 PROTEIN"/>
    <property type="match status" value="1"/>
</dbReference>
<keyword evidence="2" id="KW-1133">Transmembrane helix</keyword>
<dbReference type="PATRIC" id="fig|484020.3.peg.246"/>
<accession>I3WG33</accession>
<feature type="transmembrane region" description="Helical" evidence="2">
    <location>
        <begin position="326"/>
        <end position="348"/>
    </location>
</feature>
<gene>
    <name evidence="4" type="ORF">BBB_0250</name>
</gene>
<feature type="transmembrane region" description="Helical" evidence="2">
    <location>
        <begin position="584"/>
        <end position="611"/>
    </location>
</feature>
<dbReference type="AlphaFoldDB" id="I3WG33"/>
<dbReference type="PANTHER" id="PTHR48125">
    <property type="entry name" value="LP07818P1"/>
    <property type="match status" value="1"/>
</dbReference>
<keyword evidence="2" id="KW-0812">Transmembrane</keyword>
<keyword evidence="2" id="KW-0472">Membrane</keyword>
<feature type="transmembrane region" description="Helical" evidence="2">
    <location>
        <begin position="380"/>
        <end position="399"/>
    </location>
</feature>
<feature type="domain" description="Zinc-ribbon" evidence="3">
    <location>
        <begin position="3"/>
        <end position="23"/>
    </location>
</feature>
<reference evidence="4 5" key="1">
    <citation type="journal article" date="2012" name="J. Bacteriol.">
        <title>Complete Genome Sequence of the Probiotic Bacterium Bifidobacterium bifidum Strain BGN4.</title>
        <authorList>
            <person name="Yu D.S."/>
            <person name="Jeong H."/>
            <person name="Lee D.H."/>
            <person name="Kwon S.K."/>
            <person name="Song J.Y."/>
            <person name="Kim B.K."/>
            <person name="Park M.S."/>
            <person name="Ji G.E."/>
            <person name="Oh T.K."/>
            <person name="Kim J.F."/>
        </authorList>
    </citation>
    <scope>NUCLEOTIDE SEQUENCE [LARGE SCALE GENOMIC DNA]</scope>
    <source>
        <strain evidence="4 5">BGN4</strain>
    </source>
</reference>
<feature type="region of interest" description="Disordered" evidence="1">
    <location>
        <begin position="37"/>
        <end position="120"/>
    </location>
</feature>
<dbReference type="HOGENOM" id="CLU_285402_0_0_11"/>
<evidence type="ECO:0000256" key="1">
    <source>
        <dbReference type="SAM" id="MobiDB-lite"/>
    </source>
</evidence>
<feature type="compositionally biased region" description="Low complexity" evidence="1">
    <location>
        <begin position="47"/>
        <end position="86"/>
    </location>
</feature>